<dbReference type="InterPro" id="IPR011044">
    <property type="entry name" value="Quino_amine_DH_bsu"/>
</dbReference>
<name>A0A1B9AMS8_9BACI</name>
<evidence type="ECO:0000313" key="1">
    <source>
        <dbReference type="EMBL" id="OCA85217.1"/>
    </source>
</evidence>
<accession>A0A1B9AMS8</accession>
<evidence type="ECO:0000313" key="2">
    <source>
        <dbReference type="Proteomes" id="UP000092578"/>
    </source>
</evidence>
<dbReference type="EMBL" id="MAYT01000027">
    <property type="protein sequence ID" value="OCA85217.1"/>
    <property type="molecule type" value="Genomic_DNA"/>
</dbReference>
<protein>
    <submittedName>
        <fullName evidence="1">Uncharacterized protein</fullName>
    </submittedName>
</protein>
<organism evidence="1 2">
    <name type="scientific">Pseudobacillus wudalianchiensis</name>
    <dbReference type="NCBI Taxonomy" id="1743143"/>
    <lineage>
        <taxon>Bacteria</taxon>
        <taxon>Bacillati</taxon>
        <taxon>Bacillota</taxon>
        <taxon>Bacilli</taxon>
        <taxon>Bacillales</taxon>
        <taxon>Bacillaceae</taxon>
        <taxon>Pseudobacillus</taxon>
    </lineage>
</organism>
<dbReference type="AlphaFoldDB" id="A0A1B9AMS8"/>
<gene>
    <name evidence="1" type="ORF">A8F95_11115</name>
</gene>
<keyword evidence="2" id="KW-1185">Reference proteome</keyword>
<dbReference type="SUPFAM" id="SSF50969">
    <property type="entry name" value="YVTN repeat-like/Quinoprotein amine dehydrogenase"/>
    <property type="match status" value="1"/>
</dbReference>
<reference evidence="2" key="1">
    <citation type="submission" date="2016-05" db="EMBL/GenBank/DDBJ databases">
        <authorList>
            <person name="Liu B."/>
            <person name="Wang J."/>
            <person name="Zhu Y."/>
            <person name="Liu G."/>
            <person name="Chen Q."/>
            <person name="Chen Z."/>
            <person name="Lan J."/>
            <person name="Che J."/>
            <person name="Ge C."/>
            <person name="Shi H."/>
            <person name="Pan Z."/>
            <person name="Liu X."/>
        </authorList>
    </citation>
    <scope>NUCLEOTIDE SEQUENCE [LARGE SCALE GENOMIC DNA]</scope>
    <source>
        <strain evidence="2">FJAT-27215</strain>
    </source>
</reference>
<dbReference type="RefSeq" id="WP_065411186.1">
    <property type="nucleotide sequence ID" value="NZ_MAYT01000027.1"/>
</dbReference>
<dbReference type="Proteomes" id="UP000092578">
    <property type="component" value="Unassembled WGS sequence"/>
</dbReference>
<proteinExistence type="predicted"/>
<comment type="caution">
    <text evidence="1">The sequence shown here is derived from an EMBL/GenBank/DDBJ whole genome shotgun (WGS) entry which is preliminary data.</text>
</comment>
<sequence length="369" mass="40134">MVDIRDHGGIFGGQKKFNGKEREFDLNVVTTDVITVLPSMGTIGTNNLGKRYVTGTYGNGSSGVTLPIYDIQTGTVKNSNTAFSRPDHFTVFIDNNGKEWGVAASPDWTRFYDLETGMEHALFGVSAYGSYTKQAQSDKTKNKNELGHFVAFSTGSSRCMVIDVVNKTLVKSPTVISGLGTVADFVIVPNHGIITIGAPNNNATPPILTIHKIDTDAMAIKISATLTLPDKTSTQNVNSYRIINSTLDDQGYVVIAVVGYSYDKVYLFVWDPATMTVVRSAVFNAPNTYLAAVMDSKKVYKIMYTSGQVIYVRKSDLKYIGIGSESPKSAAGSETWQYAAETLVWYNGEHRLTGGVGNCILSRKSAFTI</sequence>